<feature type="compositionally biased region" description="Basic and acidic residues" evidence="1">
    <location>
        <begin position="76"/>
        <end position="91"/>
    </location>
</feature>
<accession>A0A7W9Q5H5</accession>
<name>A0A7W9Q5H5_9ACTN</name>
<organism evidence="3 4">
    <name type="scientific">Streptomyces zagrosensis</name>
    <dbReference type="NCBI Taxonomy" id="1042984"/>
    <lineage>
        <taxon>Bacteria</taxon>
        <taxon>Bacillati</taxon>
        <taxon>Actinomycetota</taxon>
        <taxon>Actinomycetes</taxon>
        <taxon>Kitasatosporales</taxon>
        <taxon>Streptomycetaceae</taxon>
        <taxon>Streptomyces</taxon>
    </lineage>
</organism>
<dbReference type="Pfam" id="PF14016">
    <property type="entry name" value="DUF4232"/>
    <property type="match status" value="1"/>
</dbReference>
<dbReference type="RefSeq" id="WP_184569303.1">
    <property type="nucleotide sequence ID" value="NZ_JACHJL010000002.1"/>
</dbReference>
<dbReference type="AlphaFoldDB" id="A0A7W9Q5H5"/>
<protein>
    <recommendedName>
        <fullName evidence="2">DUF4232 domain-containing protein</fullName>
    </recommendedName>
</protein>
<evidence type="ECO:0000313" key="4">
    <source>
        <dbReference type="Proteomes" id="UP000588098"/>
    </source>
</evidence>
<dbReference type="Proteomes" id="UP000588098">
    <property type="component" value="Unassembled WGS sequence"/>
</dbReference>
<sequence>MSNTTYATAATTSTATKRAERRARLRGNTVRIAAATVTAVAALALTACGSDNGSGAKTEGKADAAATMEPSATDTPGKDSTNDAGTDDKGATDTTGGAGGTGTGGGNAQTGGKGPGVEGTKGQPTGTPDSQGGTGGGDNARTGGKGDTGPTKTACTVAGTTVRVETTGGTIPMVILRATNTGATACNMYYAPVIGYPGAQSALAVSDSGTPQSVRRLAPGASVTASIALGSEDGTNPHRAKQLTVSLKGATGAALPGQATVPAPAGAGLLLDADSSVSWWGATGDGQ</sequence>
<feature type="compositionally biased region" description="Gly residues" evidence="1">
    <location>
        <begin position="96"/>
        <end position="119"/>
    </location>
</feature>
<dbReference type="EMBL" id="JACHJL010000002">
    <property type="protein sequence ID" value="MBB5934010.1"/>
    <property type="molecule type" value="Genomic_DNA"/>
</dbReference>
<feature type="compositionally biased region" description="Low complexity" evidence="1">
    <location>
        <begin position="120"/>
        <end position="131"/>
    </location>
</feature>
<evidence type="ECO:0000313" key="3">
    <source>
        <dbReference type="EMBL" id="MBB5934010.1"/>
    </source>
</evidence>
<proteinExistence type="predicted"/>
<reference evidence="3 4" key="1">
    <citation type="submission" date="2020-08" db="EMBL/GenBank/DDBJ databases">
        <title>Genomic Encyclopedia of Type Strains, Phase III (KMG-III): the genomes of soil and plant-associated and newly described type strains.</title>
        <authorList>
            <person name="Whitman W."/>
        </authorList>
    </citation>
    <scope>NUCLEOTIDE SEQUENCE [LARGE SCALE GENOMIC DNA]</scope>
    <source>
        <strain evidence="3 4">CECT 8305</strain>
    </source>
</reference>
<feature type="compositionally biased region" description="Low complexity" evidence="1">
    <location>
        <begin position="1"/>
        <end position="16"/>
    </location>
</feature>
<evidence type="ECO:0000259" key="2">
    <source>
        <dbReference type="Pfam" id="PF14016"/>
    </source>
</evidence>
<comment type="caution">
    <text evidence="3">The sequence shown here is derived from an EMBL/GenBank/DDBJ whole genome shotgun (WGS) entry which is preliminary data.</text>
</comment>
<feature type="domain" description="DUF4232" evidence="2">
    <location>
        <begin position="155"/>
        <end position="258"/>
    </location>
</feature>
<dbReference type="InterPro" id="IPR025326">
    <property type="entry name" value="DUF4232"/>
</dbReference>
<gene>
    <name evidence="3" type="ORF">FHS42_001036</name>
</gene>
<feature type="region of interest" description="Disordered" evidence="1">
    <location>
        <begin position="1"/>
        <end position="21"/>
    </location>
</feature>
<feature type="region of interest" description="Disordered" evidence="1">
    <location>
        <begin position="48"/>
        <end position="154"/>
    </location>
</feature>
<feature type="compositionally biased region" description="Gly residues" evidence="1">
    <location>
        <begin position="132"/>
        <end position="147"/>
    </location>
</feature>
<keyword evidence="4" id="KW-1185">Reference proteome</keyword>
<evidence type="ECO:0000256" key="1">
    <source>
        <dbReference type="SAM" id="MobiDB-lite"/>
    </source>
</evidence>